<dbReference type="SUPFAM" id="SSF48452">
    <property type="entry name" value="TPR-like"/>
    <property type="match status" value="1"/>
</dbReference>
<feature type="region of interest" description="Disordered" evidence="1">
    <location>
        <begin position="234"/>
        <end position="262"/>
    </location>
</feature>
<dbReference type="PANTHER" id="PTHR47691:SF3">
    <property type="entry name" value="HTH-TYPE TRANSCRIPTIONAL REGULATOR RV0890C-RELATED"/>
    <property type="match status" value="1"/>
</dbReference>
<dbReference type="EMBL" id="JAFEUF010000018">
    <property type="protein sequence ID" value="MBM7053504.1"/>
    <property type="molecule type" value="Genomic_DNA"/>
</dbReference>
<evidence type="ECO:0000313" key="2">
    <source>
        <dbReference type="EMBL" id="MBM7053504.1"/>
    </source>
</evidence>
<dbReference type="SUPFAM" id="SSF52540">
    <property type="entry name" value="P-loop containing nucleoside triphosphate hydrolases"/>
    <property type="match status" value="1"/>
</dbReference>
<gene>
    <name evidence="2" type="ORF">JS521_06365</name>
</gene>
<proteinExistence type="predicted"/>
<evidence type="ECO:0000313" key="3">
    <source>
        <dbReference type="Proteomes" id="UP000712045"/>
    </source>
</evidence>
<reference evidence="2 3" key="1">
    <citation type="submission" date="2021-02" db="EMBL/GenBank/DDBJ databases">
        <title>Genome Streptomyces sp. RHZ10.</title>
        <authorList>
            <person name="Besaury L."/>
        </authorList>
    </citation>
    <scope>NUCLEOTIDE SEQUENCE [LARGE SCALE GENOMIC DNA]</scope>
    <source>
        <strain evidence="2 3">RHZ10</strain>
    </source>
</reference>
<sequence>MMTKVGYLPEETSSFVGRRAELARLHTALTTRRMTTLIGPGGVGKTRLALRAARAVADRYADGAWWTDLSPLSDDRLLLPTVSDAVGLADHTLRMPVEALCEWLGDKHLLLVLDSAEHLRGPCSHLLAEILTTSTRLTVLVTSRQPLGTRGEHVVEVPPLPVDGAPDALQLFADRLRATDPRAGLDAPGDEAAAAEICRRLEGIPLAIELAAAGIGRHSVAQLATRIGTRFDARSGPLALDPGSSRLDPGTSRLDPGTSRLDPGTSRLDLLADATVWPRRHRTLRTAIGWSHELCTPLERLLWARLTPLRTDFDAEVAREVCTGGPLTADEVDRALQGLVAQSVVQRDGDRYRMLDTLREYGRMWLAELGEDRAAADRHASSFLGLARRAHDGWTGPDQVSWYHKVSDTHLDLCAALEHLLAHDVEGAQEMAGRVGFFWACCGHLSEARNYAQRALDAGPVDGPHRTRLHWVLGVAALLQSDFATAEKYGALCTATALYDGDDEGMLGATYLSGLTQLMTGEPAAALEAAGRVLRMTESVPVDSAHRLRCRLITVFALTALGRLTESEAAAGELRRACERGGEYWTRSYADYQLALIALLQGRPAASATHARSMLAGKHRLRDSFGIALGLDILAAAIAAQGAGAQAARVYGTGHAYWRMVGHPQRGTPELGPVRETCELQARAAVGDEAYQRAFERGQSDNAEVGLAAALRTELQL</sequence>
<dbReference type="Gene3D" id="1.25.40.10">
    <property type="entry name" value="Tetratricopeptide repeat domain"/>
    <property type="match status" value="1"/>
</dbReference>
<dbReference type="InterPro" id="IPR011990">
    <property type="entry name" value="TPR-like_helical_dom_sf"/>
</dbReference>
<dbReference type="InterPro" id="IPR027417">
    <property type="entry name" value="P-loop_NTPase"/>
</dbReference>
<comment type="caution">
    <text evidence="2">The sequence shown here is derived from an EMBL/GenBank/DDBJ whole genome shotgun (WGS) entry which is preliminary data.</text>
</comment>
<protein>
    <submittedName>
        <fullName evidence="2">Regulator</fullName>
    </submittedName>
</protein>
<dbReference type="PANTHER" id="PTHR47691">
    <property type="entry name" value="REGULATOR-RELATED"/>
    <property type="match status" value="1"/>
</dbReference>
<dbReference type="RefSeq" id="WP_205081754.1">
    <property type="nucleotide sequence ID" value="NZ_JAFEUF010000018.1"/>
</dbReference>
<evidence type="ECO:0000256" key="1">
    <source>
        <dbReference type="SAM" id="MobiDB-lite"/>
    </source>
</evidence>
<dbReference type="PRINTS" id="PR00364">
    <property type="entry name" value="DISEASERSIST"/>
</dbReference>
<organism evidence="2 3">
    <name type="scientific">Streptomyces durocortorensis</name>
    <dbReference type="NCBI Taxonomy" id="2811104"/>
    <lineage>
        <taxon>Bacteria</taxon>
        <taxon>Bacillati</taxon>
        <taxon>Actinomycetota</taxon>
        <taxon>Actinomycetes</taxon>
        <taxon>Kitasatosporales</taxon>
        <taxon>Streptomycetaceae</taxon>
        <taxon>Streptomyces</taxon>
    </lineage>
</organism>
<accession>A0ABS2HUH1</accession>
<dbReference type="Proteomes" id="UP000712045">
    <property type="component" value="Unassembled WGS sequence"/>
</dbReference>
<keyword evidence="3" id="KW-1185">Reference proteome</keyword>
<name>A0ABS2HUH1_9ACTN</name>
<dbReference type="Gene3D" id="3.40.50.300">
    <property type="entry name" value="P-loop containing nucleotide triphosphate hydrolases"/>
    <property type="match status" value="1"/>
</dbReference>